<dbReference type="Gene3D" id="2.40.30.10">
    <property type="entry name" value="Translation factors"/>
    <property type="match status" value="1"/>
</dbReference>
<dbReference type="PROSITE" id="PS51384">
    <property type="entry name" value="FAD_FR"/>
    <property type="match status" value="1"/>
</dbReference>
<dbReference type="InterPro" id="IPR050607">
    <property type="entry name" value="NOS"/>
</dbReference>
<keyword evidence="7" id="KW-0285">Flavoprotein</keyword>
<dbReference type="InterPro" id="IPR001433">
    <property type="entry name" value="OxRdtase_FAD/NAD-bd"/>
</dbReference>
<evidence type="ECO:0000256" key="8">
    <source>
        <dbReference type="ARBA" id="ARBA00022643"/>
    </source>
</evidence>
<keyword evidence="16" id="KW-1185">Reference proteome</keyword>
<evidence type="ECO:0000256" key="10">
    <source>
        <dbReference type="ARBA" id="ARBA00022827"/>
    </source>
</evidence>
<evidence type="ECO:0000259" key="15">
    <source>
        <dbReference type="PROSITE" id="PS51384"/>
    </source>
</evidence>
<evidence type="ECO:0000256" key="6">
    <source>
        <dbReference type="ARBA" id="ARBA00022617"/>
    </source>
</evidence>
<evidence type="ECO:0000313" key="16">
    <source>
        <dbReference type="Proteomes" id="UP000694941"/>
    </source>
</evidence>
<sequence length="257" mass="29251">DTTQYEEWKSYSYPTLLEVLQLFPSVVPSPEFLLTQLPSLQPRFYSISSSPEYNPGEIHITVAVIKYRTQCGTGSWHYGVCSTYLAALSEGEEIVCFIRSAPNFHLPDDKRLPIVMVGPGTGIAPFRSFWQQRLFEVQKMAPDDLKKTGKMTLFFGCRHQDFELFRQEKEEMLKECVLTAVYTVFSRLPQKPKRYVQDVLLEVGSTVFKQIIQEGGHFYVCGDVSMAEEVSQTLKTIIQDCGAISPHQAETLMVALR</sequence>
<keyword evidence="8" id="KW-0288">FMN</keyword>
<organism evidence="16 17">
    <name type="scientific">Limulus polyphemus</name>
    <name type="common">Atlantic horseshoe crab</name>
    <dbReference type="NCBI Taxonomy" id="6850"/>
    <lineage>
        <taxon>Eukaryota</taxon>
        <taxon>Metazoa</taxon>
        <taxon>Ecdysozoa</taxon>
        <taxon>Arthropoda</taxon>
        <taxon>Chelicerata</taxon>
        <taxon>Merostomata</taxon>
        <taxon>Xiphosura</taxon>
        <taxon>Limulidae</taxon>
        <taxon>Limulus</taxon>
    </lineage>
</organism>
<evidence type="ECO:0000256" key="9">
    <source>
        <dbReference type="ARBA" id="ARBA00022723"/>
    </source>
</evidence>
<dbReference type="EC" id="1.14.13.39" evidence="5"/>
<feature type="domain" description="FAD-binding FR-type" evidence="15">
    <location>
        <begin position="1"/>
        <end position="107"/>
    </location>
</feature>
<keyword evidence="14" id="KW-0408">Iron</keyword>
<dbReference type="Gene3D" id="3.40.50.80">
    <property type="entry name" value="Nucleotide-binding domain of ferredoxin-NADP reductase (FNR) module"/>
    <property type="match status" value="1"/>
</dbReference>
<evidence type="ECO:0000256" key="7">
    <source>
        <dbReference type="ARBA" id="ARBA00022630"/>
    </source>
</evidence>
<dbReference type="InterPro" id="IPR039261">
    <property type="entry name" value="FNR_nucleotide-bd"/>
</dbReference>
<dbReference type="RefSeq" id="XP_013793487.2">
    <property type="nucleotide sequence ID" value="XM_013938033.2"/>
</dbReference>
<evidence type="ECO:0000256" key="5">
    <source>
        <dbReference type="ARBA" id="ARBA00012989"/>
    </source>
</evidence>
<dbReference type="InterPro" id="IPR017927">
    <property type="entry name" value="FAD-bd_FR_type"/>
</dbReference>
<keyword evidence="11" id="KW-0521">NADP</keyword>
<keyword evidence="13" id="KW-0560">Oxidoreductase</keyword>
<name>A0ABM1C3F5_LIMPO</name>
<accession>A0ABM1C3F5</accession>
<keyword evidence="6" id="KW-0349">Heme</keyword>
<dbReference type="Gene3D" id="1.20.990.10">
    <property type="entry name" value="NADPH-cytochrome p450 Reductase, Chain A, domain 3"/>
    <property type="match status" value="1"/>
</dbReference>
<evidence type="ECO:0000256" key="1">
    <source>
        <dbReference type="ARBA" id="ARBA00001917"/>
    </source>
</evidence>
<dbReference type="Pfam" id="PF00175">
    <property type="entry name" value="NAD_binding_1"/>
    <property type="match status" value="1"/>
</dbReference>
<dbReference type="Proteomes" id="UP000694941">
    <property type="component" value="Unplaced"/>
</dbReference>
<evidence type="ECO:0000256" key="14">
    <source>
        <dbReference type="ARBA" id="ARBA00023004"/>
    </source>
</evidence>
<dbReference type="SUPFAM" id="SSF52343">
    <property type="entry name" value="Ferredoxin reductase-like, C-terminal NADP-linked domain"/>
    <property type="match status" value="1"/>
</dbReference>
<keyword evidence="9" id="KW-0479">Metal-binding</keyword>
<evidence type="ECO:0000256" key="12">
    <source>
        <dbReference type="ARBA" id="ARBA00022860"/>
    </source>
</evidence>
<evidence type="ECO:0000256" key="4">
    <source>
        <dbReference type="ARBA" id="ARBA00006267"/>
    </source>
</evidence>
<dbReference type="Pfam" id="PF00667">
    <property type="entry name" value="FAD_binding_1"/>
    <property type="match status" value="1"/>
</dbReference>
<feature type="non-terminal residue" evidence="17">
    <location>
        <position position="257"/>
    </location>
</feature>
<dbReference type="PANTHER" id="PTHR43410:SF1">
    <property type="entry name" value="NITRIC OXIDE SYNTHASE"/>
    <property type="match status" value="1"/>
</dbReference>
<keyword evidence="10" id="KW-0274">FAD</keyword>
<comment type="cofactor">
    <cofactor evidence="3">
        <name>FAD</name>
        <dbReference type="ChEBI" id="CHEBI:57692"/>
    </cofactor>
</comment>
<dbReference type="InterPro" id="IPR023173">
    <property type="entry name" value="NADPH_Cyt_P450_Rdtase_alpha"/>
</dbReference>
<proteinExistence type="inferred from homology"/>
<comment type="cofactor">
    <cofactor evidence="2">
        <name>heme b</name>
        <dbReference type="ChEBI" id="CHEBI:60344"/>
    </cofactor>
</comment>
<dbReference type="PRINTS" id="PR00371">
    <property type="entry name" value="FPNCR"/>
</dbReference>
<comment type="cofactor">
    <cofactor evidence="1">
        <name>FMN</name>
        <dbReference type="ChEBI" id="CHEBI:58210"/>
    </cofactor>
</comment>
<feature type="non-terminal residue" evidence="17">
    <location>
        <position position="1"/>
    </location>
</feature>
<dbReference type="PANTHER" id="PTHR43410">
    <property type="entry name" value="NITRIC OXIDE SYNTHASE OXYGENASE"/>
    <property type="match status" value="1"/>
</dbReference>
<dbReference type="GeneID" id="106477472"/>
<dbReference type="InterPro" id="IPR003097">
    <property type="entry name" value="CysJ-like_FAD-binding"/>
</dbReference>
<comment type="similarity">
    <text evidence="4">Belongs to the NOS family.</text>
</comment>
<keyword evidence="12" id="KW-0112">Calmodulin-binding</keyword>
<evidence type="ECO:0000256" key="13">
    <source>
        <dbReference type="ARBA" id="ARBA00023002"/>
    </source>
</evidence>
<reference evidence="17" key="1">
    <citation type="submission" date="2025-08" db="UniProtKB">
        <authorList>
            <consortium name="RefSeq"/>
        </authorList>
    </citation>
    <scope>IDENTIFICATION</scope>
    <source>
        <tissue evidence="17">Muscle</tissue>
    </source>
</reference>
<dbReference type="InterPro" id="IPR017938">
    <property type="entry name" value="Riboflavin_synthase-like_b-brl"/>
</dbReference>
<gene>
    <name evidence="17" type="primary">LOC106477472</name>
</gene>
<dbReference type="InterPro" id="IPR001709">
    <property type="entry name" value="Flavoprot_Pyr_Nucl_cyt_Rdtase"/>
</dbReference>
<evidence type="ECO:0000256" key="11">
    <source>
        <dbReference type="ARBA" id="ARBA00022857"/>
    </source>
</evidence>
<protein>
    <recommendedName>
        <fullName evidence="5">nitric-oxide synthase (NADPH)</fullName>
        <ecNumber evidence="5">1.14.13.39</ecNumber>
    </recommendedName>
</protein>
<evidence type="ECO:0000256" key="3">
    <source>
        <dbReference type="ARBA" id="ARBA00001974"/>
    </source>
</evidence>
<evidence type="ECO:0000313" key="17">
    <source>
        <dbReference type="RefSeq" id="XP_013793487.2"/>
    </source>
</evidence>
<evidence type="ECO:0000256" key="2">
    <source>
        <dbReference type="ARBA" id="ARBA00001970"/>
    </source>
</evidence>
<dbReference type="SUPFAM" id="SSF63380">
    <property type="entry name" value="Riboflavin synthase domain-like"/>
    <property type="match status" value="1"/>
</dbReference>